<dbReference type="EMBL" id="WCTJ01000004">
    <property type="protein sequence ID" value="KAB4257630.1"/>
    <property type="molecule type" value="Genomic_DNA"/>
</dbReference>
<comment type="caution">
    <text evidence="2">The sequence shown here is derived from an EMBL/GenBank/DDBJ whole genome shotgun (WGS) entry which is preliminary data.</text>
</comment>
<gene>
    <name evidence="2" type="ORF">GAP48_03935</name>
</gene>
<dbReference type="AlphaFoldDB" id="A0A6I0LT40"/>
<proteinExistence type="predicted"/>
<dbReference type="Pfam" id="PF13150">
    <property type="entry name" value="TraL_transposon"/>
    <property type="match status" value="1"/>
</dbReference>
<keyword evidence="1" id="KW-1133">Transmembrane helix</keyword>
<name>A0A6I0LT40_BACUN</name>
<accession>A0A6I0LT40</accession>
<keyword evidence="1" id="KW-0812">Transmembrane</keyword>
<dbReference type="Proteomes" id="UP000487989">
    <property type="component" value="Unassembled WGS sequence"/>
</dbReference>
<sequence>MKKIFIKAGDFLEDGLRRMCGRLTPEKRVIAIVVMAVVFAVINFYMIFSAIYNIGREDAMRDVIEITPLSIPDIVPSDTLSDKTRQMEEFFNQLNLNKNDKGNE</sequence>
<reference evidence="2 3" key="1">
    <citation type="journal article" date="2019" name="Nat. Med.">
        <title>A library of human gut bacterial isolates paired with longitudinal multiomics data enables mechanistic microbiome research.</title>
        <authorList>
            <person name="Poyet M."/>
            <person name="Groussin M."/>
            <person name="Gibbons S.M."/>
            <person name="Avila-Pacheco J."/>
            <person name="Jiang X."/>
            <person name="Kearney S.M."/>
            <person name="Perrotta A.R."/>
            <person name="Berdy B."/>
            <person name="Zhao S."/>
            <person name="Lieberman T.D."/>
            <person name="Swanson P.K."/>
            <person name="Smith M."/>
            <person name="Roesemann S."/>
            <person name="Alexander J.E."/>
            <person name="Rich S.A."/>
            <person name="Livny J."/>
            <person name="Vlamakis H."/>
            <person name="Clish C."/>
            <person name="Bullock K."/>
            <person name="Deik A."/>
            <person name="Scott J."/>
            <person name="Pierce K.A."/>
            <person name="Xavier R.J."/>
            <person name="Alm E.J."/>
        </authorList>
    </citation>
    <scope>NUCLEOTIDE SEQUENCE [LARGE SCALE GENOMIC DNA]</scope>
    <source>
        <strain evidence="2 3">BIOML-A3</strain>
    </source>
</reference>
<dbReference type="RefSeq" id="WP_151882236.1">
    <property type="nucleotide sequence ID" value="NZ_WCTH01000006.1"/>
</dbReference>
<dbReference type="InterPro" id="IPR025050">
    <property type="entry name" value="TraL_transposon"/>
</dbReference>
<organism evidence="2 3">
    <name type="scientific">Bacteroides uniformis</name>
    <dbReference type="NCBI Taxonomy" id="820"/>
    <lineage>
        <taxon>Bacteria</taxon>
        <taxon>Pseudomonadati</taxon>
        <taxon>Bacteroidota</taxon>
        <taxon>Bacteroidia</taxon>
        <taxon>Bacteroidales</taxon>
        <taxon>Bacteroidaceae</taxon>
        <taxon>Bacteroides</taxon>
    </lineage>
</organism>
<protein>
    <submittedName>
        <fullName evidence="2">DUF3989 domain-containing protein</fullName>
    </submittedName>
</protein>
<evidence type="ECO:0000313" key="2">
    <source>
        <dbReference type="EMBL" id="KAB4257630.1"/>
    </source>
</evidence>
<evidence type="ECO:0000256" key="1">
    <source>
        <dbReference type="SAM" id="Phobius"/>
    </source>
</evidence>
<evidence type="ECO:0000313" key="3">
    <source>
        <dbReference type="Proteomes" id="UP000487989"/>
    </source>
</evidence>
<feature type="transmembrane region" description="Helical" evidence="1">
    <location>
        <begin position="29"/>
        <end position="52"/>
    </location>
</feature>
<keyword evidence="1" id="KW-0472">Membrane</keyword>